<dbReference type="SUPFAM" id="SSF52266">
    <property type="entry name" value="SGNH hydrolase"/>
    <property type="match status" value="1"/>
</dbReference>
<accession>A0A1G5KIG8</accession>
<dbReference type="InterPro" id="IPR013830">
    <property type="entry name" value="SGNH_hydro"/>
</dbReference>
<dbReference type="GO" id="GO:0004622">
    <property type="term" value="F:phosphatidylcholine lysophospholipase activity"/>
    <property type="evidence" value="ECO:0007669"/>
    <property type="project" value="TreeGrafter"/>
</dbReference>
<dbReference type="InterPro" id="IPR036514">
    <property type="entry name" value="SGNH_hydro_sf"/>
</dbReference>
<dbReference type="AlphaFoldDB" id="A0A1G5KIG8"/>
<name>A0A1G5KIG8_9HYPH</name>
<dbReference type="Pfam" id="PF13472">
    <property type="entry name" value="Lipase_GDSL_2"/>
    <property type="match status" value="1"/>
</dbReference>
<dbReference type="STRING" id="549386.SAMN02927923_03350"/>
<gene>
    <name evidence="2" type="ORF">SAMN02927923_03350</name>
</gene>
<dbReference type="Proteomes" id="UP000199569">
    <property type="component" value="Unassembled WGS sequence"/>
</dbReference>
<evidence type="ECO:0000259" key="1">
    <source>
        <dbReference type="Pfam" id="PF13472"/>
    </source>
</evidence>
<dbReference type="PANTHER" id="PTHR30383">
    <property type="entry name" value="THIOESTERASE 1/PROTEASE 1/LYSOPHOSPHOLIPASE L1"/>
    <property type="match status" value="1"/>
</dbReference>
<sequence length="219" mass="23405">MTYDKVFVPFSALCAHEFDVIALASQLSEPSRRTTMKCHILPTVLSVPILLFTTLATSAQTTTIVAIGASNTEGKGLSSQEQAFPAQLQAMLRANGYDVRVINAGISGDTPQGMLGRLNSSVPAGTRVVILNPGGNDLRGCQQRRRGTCASQEEHDASVAQIRAQLRARGIPVIMARFGGLPDENRQGDRRHLTPEAHRAVAARLLPQVIAAIGGRASR</sequence>
<dbReference type="PANTHER" id="PTHR30383:SF5">
    <property type="entry name" value="SGNH HYDROLASE-TYPE ESTERASE DOMAIN-CONTAINING PROTEIN"/>
    <property type="match status" value="1"/>
</dbReference>
<protein>
    <submittedName>
        <fullName evidence="2">Acyl-CoA thioesterase-1</fullName>
    </submittedName>
</protein>
<dbReference type="Gene3D" id="3.40.50.1110">
    <property type="entry name" value="SGNH hydrolase"/>
    <property type="match status" value="1"/>
</dbReference>
<feature type="domain" description="SGNH hydrolase-type esterase" evidence="1">
    <location>
        <begin position="66"/>
        <end position="204"/>
    </location>
</feature>
<keyword evidence="3" id="KW-1185">Reference proteome</keyword>
<dbReference type="EMBL" id="FMVJ01000010">
    <property type="protein sequence ID" value="SCZ00402.1"/>
    <property type="molecule type" value="Genomic_DNA"/>
</dbReference>
<evidence type="ECO:0000313" key="3">
    <source>
        <dbReference type="Proteomes" id="UP000199569"/>
    </source>
</evidence>
<organism evidence="2 3">
    <name type="scientific">Microvirga guangxiensis</name>
    <dbReference type="NCBI Taxonomy" id="549386"/>
    <lineage>
        <taxon>Bacteria</taxon>
        <taxon>Pseudomonadati</taxon>
        <taxon>Pseudomonadota</taxon>
        <taxon>Alphaproteobacteria</taxon>
        <taxon>Hyphomicrobiales</taxon>
        <taxon>Methylobacteriaceae</taxon>
        <taxon>Microvirga</taxon>
    </lineage>
</organism>
<reference evidence="2 3" key="1">
    <citation type="submission" date="2016-10" db="EMBL/GenBank/DDBJ databases">
        <authorList>
            <person name="de Groot N.N."/>
        </authorList>
    </citation>
    <scope>NUCLEOTIDE SEQUENCE [LARGE SCALE GENOMIC DNA]</scope>
    <source>
        <strain evidence="2 3">CGMCC 1.7666</strain>
    </source>
</reference>
<dbReference type="InterPro" id="IPR051532">
    <property type="entry name" value="Ester_Hydrolysis_Enzymes"/>
</dbReference>
<evidence type="ECO:0000313" key="2">
    <source>
        <dbReference type="EMBL" id="SCZ00402.1"/>
    </source>
</evidence>
<proteinExistence type="predicted"/>